<feature type="signal peptide" evidence="2">
    <location>
        <begin position="1"/>
        <end position="26"/>
    </location>
</feature>
<keyword evidence="1" id="KW-0812">Transmembrane</keyword>
<proteinExistence type="predicted"/>
<feature type="chain" id="PRO_5017030263" evidence="2">
    <location>
        <begin position="27"/>
        <end position="130"/>
    </location>
</feature>
<gene>
    <name evidence="3" type="ORF">BAR1_15385</name>
</gene>
<dbReference type="RefSeq" id="WP_118943847.1">
    <property type="nucleotide sequence ID" value="NZ_CP032125.1"/>
</dbReference>
<keyword evidence="1" id="KW-0472">Membrane</keyword>
<reference evidence="3 4" key="1">
    <citation type="submission" date="2018-09" db="EMBL/GenBank/DDBJ databases">
        <title>Profundibacter amoris BAR1 gen. nov., sp. nov., a new member of the Roseobacter clade isolated at Lokis Castle Vent Field on the Arctic Mid-Oceanic Ridge.</title>
        <authorList>
            <person name="Le Moine Bauer S."/>
            <person name="Sjoeberg A.G."/>
            <person name="L'Haridon S."/>
            <person name="Stokke R."/>
            <person name="Roalkvam I."/>
            <person name="Steen I.H."/>
            <person name="Dahle H."/>
        </authorList>
    </citation>
    <scope>NUCLEOTIDE SEQUENCE [LARGE SCALE GENOMIC DNA]</scope>
    <source>
        <strain evidence="3 4">BAR1</strain>
    </source>
</reference>
<keyword evidence="2" id="KW-0732">Signal</keyword>
<keyword evidence="4" id="KW-1185">Reference proteome</keyword>
<dbReference type="KEGG" id="pamo:BAR1_15385"/>
<dbReference type="OrthoDB" id="7876829at2"/>
<evidence type="ECO:0000256" key="2">
    <source>
        <dbReference type="SAM" id="SignalP"/>
    </source>
</evidence>
<organism evidence="3 4">
    <name type="scientific">Profundibacter amoris</name>
    <dbReference type="NCBI Taxonomy" id="2171755"/>
    <lineage>
        <taxon>Bacteria</taxon>
        <taxon>Pseudomonadati</taxon>
        <taxon>Pseudomonadota</taxon>
        <taxon>Alphaproteobacteria</taxon>
        <taxon>Rhodobacterales</taxon>
        <taxon>Paracoccaceae</taxon>
        <taxon>Profundibacter</taxon>
    </lineage>
</organism>
<keyword evidence="1" id="KW-1133">Transmembrane helix</keyword>
<evidence type="ECO:0000256" key="1">
    <source>
        <dbReference type="SAM" id="Phobius"/>
    </source>
</evidence>
<dbReference type="Proteomes" id="UP000261704">
    <property type="component" value="Chromosome"/>
</dbReference>
<dbReference type="EMBL" id="CP032125">
    <property type="protein sequence ID" value="AXX99195.1"/>
    <property type="molecule type" value="Genomic_DNA"/>
</dbReference>
<name>A0A347UK17_9RHOB</name>
<protein>
    <submittedName>
        <fullName evidence="3">Uncharacterized protein</fullName>
    </submittedName>
</protein>
<accession>A0A347UK17</accession>
<feature type="transmembrane region" description="Helical" evidence="1">
    <location>
        <begin position="31"/>
        <end position="48"/>
    </location>
</feature>
<dbReference type="AlphaFoldDB" id="A0A347UK17"/>
<evidence type="ECO:0000313" key="4">
    <source>
        <dbReference type="Proteomes" id="UP000261704"/>
    </source>
</evidence>
<evidence type="ECO:0000313" key="3">
    <source>
        <dbReference type="EMBL" id="AXX99195.1"/>
    </source>
</evidence>
<sequence>MTKKLIATVLAASIAVTSISALPAAAKPNDGAKILGGLAALYILSRIIKDNDRRRPAPVPVQPAVPNRCLKTFYTPNGAIRAYGAHCVAKYAPRLSLPQQCKRRINTDYGRRNVYGPYCLRDNGYRVAVQ</sequence>